<dbReference type="InterPro" id="IPR018773">
    <property type="entry name" value="MeTrfase_reg_dom_prd"/>
</dbReference>
<reference evidence="4 5" key="1">
    <citation type="submission" date="2017-01" db="EMBL/GenBank/DDBJ databases">
        <authorList>
            <person name="Varghese N."/>
            <person name="Submissions S."/>
        </authorList>
    </citation>
    <scope>NUCLEOTIDE SEQUENCE [LARGE SCALE GENOMIC DNA]</scope>
    <source>
        <strain evidence="4 5">ATCC 35905</strain>
    </source>
</reference>
<dbReference type="Gene3D" id="3.40.50.150">
    <property type="entry name" value="Vaccinia Virus protein VP39"/>
    <property type="match status" value="1"/>
</dbReference>
<protein>
    <submittedName>
        <fullName evidence="4">Methyltransferase domain-containing protein</fullName>
    </submittedName>
</protein>
<dbReference type="GO" id="GO:0032259">
    <property type="term" value="P:methylation"/>
    <property type="evidence" value="ECO:0007669"/>
    <property type="project" value="UniProtKB-KW"/>
</dbReference>
<keyword evidence="5" id="KW-1185">Reference proteome</keyword>
<keyword evidence="4" id="KW-0489">Methyltransferase</keyword>
<evidence type="ECO:0000259" key="2">
    <source>
        <dbReference type="Pfam" id="PF10119"/>
    </source>
</evidence>
<organism evidence="4 5">
    <name type="scientific">Acidiphilium rubrum</name>
    <dbReference type="NCBI Taxonomy" id="526"/>
    <lineage>
        <taxon>Bacteria</taxon>
        <taxon>Pseudomonadati</taxon>
        <taxon>Pseudomonadota</taxon>
        <taxon>Alphaproteobacteria</taxon>
        <taxon>Acetobacterales</taxon>
        <taxon>Acidocellaceae</taxon>
        <taxon>Acidiphilium</taxon>
    </lineage>
</organism>
<evidence type="ECO:0000313" key="5">
    <source>
        <dbReference type="Proteomes" id="UP000186308"/>
    </source>
</evidence>
<gene>
    <name evidence="4" type="ORF">SAMN05421828_12526</name>
</gene>
<dbReference type="Pfam" id="PF13649">
    <property type="entry name" value="Methyltransf_25"/>
    <property type="match status" value="1"/>
</dbReference>
<evidence type="ECO:0000259" key="3">
    <source>
        <dbReference type="Pfam" id="PF13649"/>
    </source>
</evidence>
<comment type="caution">
    <text evidence="4">The sequence shown here is derived from an EMBL/GenBank/DDBJ whole genome shotgun (WGS) entry which is preliminary data.</text>
</comment>
<evidence type="ECO:0000256" key="1">
    <source>
        <dbReference type="ARBA" id="ARBA00022679"/>
    </source>
</evidence>
<feature type="domain" description="Methyltransferase regulatory" evidence="2">
    <location>
        <begin position="217"/>
        <end position="299"/>
    </location>
</feature>
<dbReference type="CDD" id="cd02440">
    <property type="entry name" value="AdoMet_MTases"/>
    <property type="match status" value="1"/>
</dbReference>
<dbReference type="Proteomes" id="UP000186308">
    <property type="component" value="Unassembled WGS sequence"/>
</dbReference>
<sequence length="512" mass="54593">MSWGAGYVTDIAYAPGYYAEQSPRLMALAALVNGFAATIPARDEPFHFVDIGCGLGFSALVLAATNPGWTVTGLDFNPAHIARARAMAKSAGITNCQFIEADFTRFTGTDLPDFDAASLHGLWTWVSEPVRQGVVRLLAEKLKPGGLCHVSYNVLPAWRGMIGLQRLMREAGSRLAFRADRQAAQGFAMVRRLMDAGSGAIDPSAARIIEHCADKPAAYLAHEFMNEAWAPCFHHDVAAALADAKLTYAGSPRLLENFPALALDDTARAIAAEFEDPSMIELLKDVTANQPLRHDIFVRGATRLDPMTRDAILRAIPLGLAVPYATRKLTFESAAGQATMNAGLYEPAFARLAEGPATIGDLLAIARASHPNDSQGNPAELLAMLIGTGQAIMVPDAAARMDPPSVRLNAAMFTEKMQGNSLMNPVALAVPALGGGVSLPGLAAFAVLRQHDWLSEATIGQTLPQPDDAVFTAWAAMAAPAADDVIVDQMKSAFANFFEQQAPMLNRLGLPC</sequence>
<proteinExistence type="predicted"/>
<dbReference type="EMBL" id="FTNE01000025">
    <property type="protein sequence ID" value="SIR33755.1"/>
    <property type="molecule type" value="Genomic_DNA"/>
</dbReference>
<dbReference type="RefSeq" id="WP_051657438.1">
    <property type="nucleotide sequence ID" value="NZ_FTNE01000025.1"/>
</dbReference>
<evidence type="ECO:0000313" key="4">
    <source>
        <dbReference type="EMBL" id="SIR33755.1"/>
    </source>
</evidence>
<dbReference type="InterPro" id="IPR029063">
    <property type="entry name" value="SAM-dependent_MTases_sf"/>
</dbReference>
<dbReference type="AlphaFoldDB" id="A0A8G2CMZ0"/>
<dbReference type="OrthoDB" id="5298787at2"/>
<dbReference type="SUPFAM" id="SSF53335">
    <property type="entry name" value="S-adenosyl-L-methionine-dependent methyltransferases"/>
    <property type="match status" value="1"/>
</dbReference>
<dbReference type="Pfam" id="PF10119">
    <property type="entry name" value="MethyTransf_Reg"/>
    <property type="match status" value="1"/>
</dbReference>
<dbReference type="GO" id="GO:0008168">
    <property type="term" value="F:methyltransferase activity"/>
    <property type="evidence" value="ECO:0007669"/>
    <property type="project" value="UniProtKB-KW"/>
</dbReference>
<feature type="domain" description="Methyltransferase" evidence="3">
    <location>
        <begin position="49"/>
        <end position="146"/>
    </location>
</feature>
<accession>A0A8G2CMZ0</accession>
<dbReference type="PANTHER" id="PTHR43861">
    <property type="entry name" value="TRANS-ACONITATE 2-METHYLTRANSFERASE-RELATED"/>
    <property type="match status" value="1"/>
</dbReference>
<name>A0A8G2CMZ0_ACIRU</name>
<keyword evidence="1 4" id="KW-0808">Transferase</keyword>
<dbReference type="InterPro" id="IPR041698">
    <property type="entry name" value="Methyltransf_25"/>
</dbReference>